<dbReference type="Pfam" id="PF22893">
    <property type="entry name" value="ULD_2"/>
    <property type="match status" value="1"/>
</dbReference>
<dbReference type="Proteomes" id="UP000288168">
    <property type="component" value="Unassembled WGS sequence"/>
</dbReference>
<dbReference type="PANTHER" id="PTHR38886">
    <property type="entry name" value="SESA DOMAIN-CONTAINING PROTEIN"/>
    <property type="match status" value="1"/>
</dbReference>
<comment type="caution">
    <text evidence="2">The sequence shown here is derived from an EMBL/GenBank/DDBJ whole genome shotgun (WGS) entry which is preliminary data.</text>
</comment>
<keyword evidence="3" id="KW-1185">Reference proteome</keyword>
<accession>A0A428QMM2</accession>
<protein>
    <recommendedName>
        <fullName evidence="1">Ubiquitin-like domain-containing protein</fullName>
    </recommendedName>
</protein>
<name>A0A428QMM2_9HYPO</name>
<organism evidence="2 3">
    <name type="scientific">Fusarium duplospermum</name>
    <dbReference type="NCBI Taxonomy" id="1325734"/>
    <lineage>
        <taxon>Eukaryota</taxon>
        <taxon>Fungi</taxon>
        <taxon>Dikarya</taxon>
        <taxon>Ascomycota</taxon>
        <taxon>Pezizomycotina</taxon>
        <taxon>Sordariomycetes</taxon>
        <taxon>Hypocreomycetidae</taxon>
        <taxon>Hypocreales</taxon>
        <taxon>Nectriaceae</taxon>
        <taxon>Fusarium</taxon>
        <taxon>Fusarium solani species complex</taxon>
    </lineage>
</organism>
<dbReference type="InterPro" id="IPR054464">
    <property type="entry name" value="ULD_fung"/>
</dbReference>
<evidence type="ECO:0000313" key="2">
    <source>
        <dbReference type="EMBL" id="RSL66573.1"/>
    </source>
</evidence>
<evidence type="ECO:0000313" key="3">
    <source>
        <dbReference type="Proteomes" id="UP000288168"/>
    </source>
</evidence>
<evidence type="ECO:0000259" key="1">
    <source>
        <dbReference type="Pfam" id="PF22893"/>
    </source>
</evidence>
<dbReference type="OrthoDB" id="3045089at2759"/>
<reference evidence="2 3" key="1">
    <citation type="submission" date="2017-06" db="EMBL/GenBank/DDBJ databases">
        <title>Comparative genomic analysis of Ambrosia Fusariam Clade fungi.</title>
        <authorList>
            <person name="Stajich J.E."/>
            <person name="Carrillo J."/>
            <person name="Kijimoto T."/>
            <person name="Eskalen A."/>
            <person name="O'Donnell K."/>
            <person name="Kasson M."/>
        </authorList>
    </citation>
    <scope>NUCLEOTIDE SEQUENCE [LARGE SCALE GENOMIC DNA]</scope>
    <source>
        <strain evidence="2 3">NRRL62584</strain>
    </source>
</reference>
<feature type="domain" description="Ubiquitin-like" evidence="1">
    <location>
        <begin position="248"/>
        <end position="326"/>
    </location>
</feature>
<proteinExistence type="predicted"/>
<sequence length="360" mass="39897">MSFGFSVGDFLAAGKLINDIVSSLRHSSASSYQELIVELHGLKRALDEIEHLECPPGQEAALNSVKVAALMCQYPLDQFASKLKKYERLDIRPQHGDSSSKTERLKGWGRKVQWGVGMEKDVVELRAYIATHVGSLNMRLITIGLSTTFSNTEQSRTETSILQSKLEEVRSGVVQSRREQSQQGLMITKASSLLQNLSNLVSTGIGVRIETLVGLAQNIWKSNLQIMAVVTQLQSQPPRPDTSRTWFQDPVRFEDALGRVLPIPSEYCWSKVHAIIADHFAIGPGSEKVKAEEYLLFNSLDSSQTVMQRRAEGLIPGMSITMAFIIGRYGSTNLRNCPRIGCASRRVEASDAGGKFWLVL</sequence>
<dbReference type="STRING" id="1325734.A0A428QMM2"/>
<dbReference type="PANTHER" id="PTHR38886:SF1">
    <property type="entry name" value="NACHT-NTPASE AND P-LOOP NTPASES N-TERMINAL DOMAIN-CONTAINING PROTEIN"/>
    <property type="match status" value="1"/>
</dbReference>
<dbReference type="EMBL" id="NKCI01000024">
    <property type="protein sequence ID" value="RSL66573.1"/>
    <property type="molecule type" value="Genomic_DNA"/>
</dbReference>
<dbReference type="AlphaFoldDB" id="A0A428QMM2"/>
<gene>
    <name evidence="2" type="ORF">CEP54_003739</name>
</gene>